<dbReference type="RefSeq" id="WP_377336276.1">
    <property type="nucleotide sequence ID" value="NZ_JBHLUE010000004.1"/>
</dbReference>
<dbReference type="Gene3D" id="3.40.50.300">
    <property type="entry name" value="P-loop containing nucleotide triphosphate hydrolases"/>
    <property type="match status" value="1"/>
</dbReference>
<evidence type="ECO:0000313" key="1">
    <source>
        <dbReference type="EMBL" id="MFC0563573.1"/>
    </source>
</evidence>
<dbReference type="Proteomes" id="UP001589894">
    <property type="component" value="Unassembled WGS sequence"/>
</dbReference>
<dbReference type="InterPro" id="IPR027417">
    <property type="entry name" value="P-loop_NTPase"/>
</dbReference>
<dbReference type="PANTHER" id="PTHR48312">
    <property type="match status" value="1"/>
</dbReference>
<dbReference type="PANTHER" id="PTHR48312:SF1">
    <property type="entry name" value="SULFOTRANSFERASE"/>
    <property type="match status" value="1"/>
</dbReference>
<organism evidence="1 2">
    <name type="scientific">Plantactinospora siamensis</name>
    <dbReference type="NCBI Taxonomy" id="555372"/>
    <lineage>
        <taxon>Bacteria</taxon>
        <taxon>Bacillati</taxon>
        <taxon>Actinomycetota</taxon>
        <taxon>Actinomycetes</taxon>
        <taxon>Micromonosporales</taxon>
        <taxon>Micromonosporaceae</taxon>
        <taxon>Plantactinospora</taxon>
    </lineage>
</organism>
<dbReference type="SUPFAM" id="SSF52540">
    <property type="entry name" value="P-loop containing nucleoside triphosphate hydrolases"/>
    <property type="match status" value="1"/>
</dbReference>
<protein>
    <recommendedName>
        <fullName evidence="3">Sulfotransferase family protein</fullName>
    </recommendedName>
</protein>
<gene>
    <name evidence="1" type="ORF">ACFFHU_05245</name>
</gene>
<name>A0ABV6NU11_9ACTN</name>
<dbReference type="Pfam" id="PF19798">
    <property type="entry name" value="Sulfotransfer_5"/>
    <property type="match status" value="1"/>
</dbReference>
<reference evidence="1 2" key="1">
    <citation type="submission" date="2024-09" db="EMBL/GenBank/DDBJ databases">
        <authorList>
            <person name="Sun Q."/>
            <person name="Mori K."/>
        </authorList>
    </citation>
    <scope>NUCLEOTIDE SEQUENCE [LARGE SCALE GENOMIC DNA]</scope>
    <source>
        <strain evidence="1 2">TBRC 2205</strain>
    </source>
</reference>
<proteinExistence type="predicted"/>
<evidence type="ECO:0008006" key="3">
    <source>
        <dbReference type="Google" id="ProtNLM"/>
    </source>
</evidence>
<accession>A0ABV6NU11</accession>
<evidence type="ECO:0000313" key="2">
    <source>
        <dbReference type="Proteomes" id="UP001589894"/>
    </source>
</evidence>
<comment type="caution">
    <text evidence="1">The sequence shown here is derived from an EMBL/GenBank/DDBJ whole genome shotgun (WGS) entry which is preliminary data.</text>
</comment>
<keyword evidence="2" id="KW-1185">Reference proteome</keyword>
<sequence>MTIIAMWAHPRSVSTAFTRMMMQRGDLTVVHEPLVTLTDFGEVTLPAPAPAEKTVARRPAEVFAALRAAAAERPVFVKDTLEYRYDHLFEHPDDLRDLTHTFIVREPERTINSHRALKPDVSLGNIGYEHQWELFKHAWRVTGARPVVVTAERLLADPAGTVSAYCARVGLSYLPGALSWQPEDRPEFAKTRRWHLDAIASTGFVPAQKRFEVTVANDPLLRSYYEHHLPFYERLVEHAL</sequence>
<dbReference type="EMBL" id="JBHLUE010000004">
    <property type="protein sequence ID" value="MFC0563573.1"/>
    <property type="molecule type" value="Genomic_DNA"/>
</dbReference>